<protein>
    <submittedName>
        <fullName evidence="2">Uncharacterized protein</fullName>
    </submittedName>
</protein>
<evidence type="ECO:0000256" key="1">
    <source>
        <dbReference type="SAM" id="MobiDB-lite"/>
    </source>
</evidence>
<gene>
    <name evidence="2" type="ORF">HAX54_033166</name>
</gene>
<accession>A0ABS8VCZ4</accession>
<evidence type="ECO:0000313" key="2">
    <source>
        <dbReference type="EMBL" id="MCD9644744.1"/>
    </source>
</evidence>
<name>A0ABS8VCZ4_DATST</name>
<feature type="compositionally biased region" description="Polar residues" evidence="1">
    <location>
        <begin position="84"/>
        <end position="105"/>
    </location>
</feature>
<dbReference type="Proteomes" id="UP000823775">
    <property type="component" value="Unassembled WGS sequence"/>
</dbReference>
<feature type="region of interest" description="Disordered" evidence="1">
    <location>
        <begin position="78"/>
        <end position="129"/>
    </location>
</feature>
<organism evidence="2 3">
    <name type="scientific">Datura stramonium</name>
    <name type="common">Jimsonweed</name>
    <name type="synonym">Common thornapple</name>
    <dbReference type="NCBI Taxonomy" id="4076"/>
    <lineage>
        <taxon>Eukaryota</taxon>
        <taxon>Viridiplantae</taxon>
        <taxon>Streptophyta</taxon>
        <taxon>Embryophyta</taxon>
        <taxon>Tracheophyta</taxon>
        <taxon>Spermatophyta</taxon>
        <taxon>Magnoliopsida</taxon>
        <taxon>eudicotyledons</taxon>
        <taxon>Gunneridae</taxon>
        <taxon>Pentapetalae</taxon>
        <taxon>asterids</taxon>
        <taxon>lamiids</taxon>
        <taxon>Solanales</taxon>
        <taxon>Solanaceae</taxon>
        <taxon>Solanoideae</taxon>
        <taxon>Datureae</taxon>
        <taxon>Datura</taxon>
    </lineage>
</organism>
<sequence>MLGSRGSLKVYWGFLKRMALSLGGKALSLSLRGLGCSRAPALAIAWSLKFLILESCNMMAPSGASSLGSDKGAGGRGFNLTDLFGSSSPSNSEADPNQLASNSPNPGEPTTPPIAEPYHPLQEDGERRQELNDRLSINTIRRPLPQYIFEEIIDTQFRTELKIEEALRLDRVQEESIL</sequence>
<evidence type="ECO:0000313" key="3">
    <source>
        <dbReference type="Proteomes" id="UP000823775"/>
    </source>
</evidence>
<proteinExistence type="predicted"/>
<keyword evidence="3" id="KW-1185">Reference proteome</keyword>
<feature type="compositionally biased region" description="Pro residues" evidence="1">
    <location>
        <begin position="106"/>
        <end position="115"/>
    </location>
</feature>
<dbReference type="EMBL" id="JACEIK010004238">
    <property type="protein sequence ID" value="MCD9644744.1"/>
    <property type="molecule type" value="Genomic_DNA"/>
</dbReference>
<comment type="caution">
    <text evidence="2">The sequence shown here is derived from an EMBL/GenBank/DDBJ whole genome shotgun (WGS) entry which is preliminary data.</text>
</comment>
<reference evidence="2 3" key="1">
    <citation type="journal article" date="2021" name="BMC Genomics">
        <title>Datura genome reveals duplications of psychoactive alkaloid biosynthetic genes and high mutation rate following tissue culture.</title>
        <authorList>
            <person name="Rajewski A."/>
            <person name="Carter-House D."/>
            <person name="Stajich J."/>
            <person name="Litt A."/>
        </authorList>
    </citation>
    <scope>NUCLEOTIDE SEQUENCE [LARGE SCALE GENOMIC DNA]</scope>
    <source>
        <strain evidence="2">AR-01</strain>
    </source>
</reference>